<keyword evidence="2" id="KW-1185">Reference proteome</keyword>
<reference evidence="1 2" key="1">
    <citation type="submission" date="2020-04" db="EMBL/GenBank/DDBJ databases">
        <title>Perkinsus chesapeaki whole genome sequence.</title>
        <authorList>
            <person name="Bogema D.R."/>
        </authorList>
    </citation>
    <scope>NUCLEOTIDE SEQUENCE [LARGE SCALE GENOMIC DNA]</scope>
    <source>
        <strain evidence="1">ATCC PRA-425</strain>
    </source>
</reference>
<evidence type="ECO:0000313" key="1">
    <source>
        <dbReference type="EMBL" id="KAF4646747.1"/>
    </source>
</evidence>
<dbReference type="OrthoDB" id="10375175at2759"/>
<gene>
    <name evidence="1" type="ORF">FOL47_005713</name>
</gene>
<feature type="non-terminal residue" evidence="1">
    <location>
        <position position="179"/>
    </location>
</feature>
<sequence>GGVPLLTPAPQRRDLSSAAFEAEWELFEKKCKSPSSKLKFLRKWTGVFQWFSHWLEDKQQDALRSLNGTVKKLQNNECIDDADWSDVSSAWHSLAQSYMEGLTPLYLGHCAATIVATDSNVESWYGVLLGVVLVNASTAGPSLFPELEERLYEIGPGDDILPVPESGKVYKVMPVRLCG</sequence>
<protein>
    <submittedName>
        <fullName evidence="1">Uncharacterized protein</fullName>
    </submittedName>
</protein>
<evidence type="ECO:0000313" key="2">
    <source>
        <dbReference type="Proteomes" id="UP000591131"/>
    </source>
</evidence>
<dbReference type="Proteomes" id="UP000591131">
    <property type="component" value="Unassembled WGS sequence"/>
</dbReference>
<dbReference type="EMBL" id="JAAPAO010003144">
    <property type="protein sequence ID" value="KAF4646747.1"/>
    <property type="molecule type" value="Genomic_DNA"/>
</dbReference>
<feature type="non-terminal residue" evidence="1">
    <location>
        <position position="1"/>
    </location>
</feature>
<proteinExistence type="predicted"/>
<accession>A0A7J6KHY9</accession>
<dbReference type="AlphaFoldDB" id="A0A7J6KHY9"/>
<comment type="caution">
    <text evidence="1">The sequence shown here is derived from an EMBL/GenBank/DDBJ whole genome shotgun (WGS) entry which is preliminary data.</text>
</comment>
<name>A0A7J6KHY9_PERCH</name>
<organism evidence="1 2">
    <name type="scientific">Perkinsus chesapeaki</name>
    <name type="common">Clam parasite</name>
    <name type="synonym">Perkinsus andrewsi</name>
    <dbReference type="NCBI Taxonomy" id="330153"/>
    <lineage>
        <taxon>Eukaryota</taxon>
        <taxon>Sar</taxon>
        <taxon>Alveolata</taxon>
        <taxon>Perkinsozoa</taxon>
        <taxon>Perkinsea</taxon>
        <taxon>Perkinsida</taxon>
        <taxon>Perkinsidae</taxon>
        <taxon>Perkinsus</taxon>
    </lineage>
</organism>